<name>A0A068WVW9_ECHGR</name>
<reference evidence="1 2" key="1">
    <citation type="journal article" date="2013" name="Nature">
        <title>The genomes of four tapeworm species reveal adaptations to parasitism.</title>
        <authorList>
            <person name="Tsai I.J."/>
            <person name="Zarowiecki M."/>
            <person name="Holroyd N."/>
            <person name="Garciarrubio A."/>
            <person name="Sanchez-Flores A."/>
            <person name="Brooks K.L."/>
            <person name="Tracey A."/>
            <person name="Bobes R.J."/>
            <person name="Fragoso G."/>
            <person name="Sciutto E."/>
            <person name="Aslett M."/>
            <person name="Beasley H."/>
            <person name="Bennett H.M."/>
            <person name="Cai J."/>
            <person name="Camicia F."/>
            <person name="Clark R."/>
            <person name="Cucher M."/>
            <person name="De Silva N."/>
            <person name="Day T.A."/>
            <person name="Deplazes P."/>
            <person name="Estrada K."/>
            <person name="Fernandez C."/>
            <person name="Holland P.W."/>
            <person name="Hou J."/>
            <person name="Hu S."/>
            <person name="Huckvale T."/>
            <person name="Hung S.S."/>
            <person name="Kamenetzky L."/>
            <person name="Keane J.A."/>
            <person name="Kiss F."/>
            <person name="Koziol U."/>
            <person name="Lambert O."/>
            <person name="Liu K."/>
            <person name="Luo X."/>
            <person name="Luo Y."/>
            <person name="Macchiaroli N."/>
            <person name="Nichol S."/>
            <person name="Paps J."/>
            <person name="Parkinson J."/>
            <person name="Pouchkina-Stantcheva N."/>
            <person name="Riddiford N."/>
            <person name="Rosenzvit M."/>
            <person name="Salinas G."/>
            <person name="Wasmuth J.D."/>
            <person name="Zamanian M."/>
            <person name="Zheng Y."/>
            <person name="Cai X."/>
            <person name="Soberon X."/>
            <person name="Olson P.D."/>
            <person name="Laclette J.P."/>
            <person name="Brehm K."/>
            <person name="Berriman M."/>
            <person name="Garciarrubio A."/>
            <person name="Bobes R.J."/>
            <person name="Fragoso G."/>
            <person name="Sanchez-Flores A."/>
            <person name="Estrada K."/>
            <person name="Cevallos M.A."/>
            <person name="Morett E."/>
            <person name="Gonzalez V."/>
            <person name="Portillo T."/>
            <person name="Ochoa-Leyva A."/>
            <person name="Jose M.V."/>
            <person name="Sciutto E."/>
            <person name="Landa A."/>
            <person name="Jimenez L."/>
            <person name="Valdes V."/>
            <person name="Carrero J.C."/>
            <person name="Larralde C."/>
            <person name="Morales-Montor J."/>
            <person name="Limon-Lason J."/>
            <person name="Soberon X."/>
            <person name="Laclette J.P."/>
        </authorList>
    </citation>
    <scope>NUCLEOTIDE SEQUENCE [LARGE SCALE GENOMIC DNA]</scope>
</reference>
<dbReference type="WBParaSite" id="EgrG_000142900">
    <property type="protein sequence ID" value="EgrG_000142900"/>
    <property type="gene ID" value="EgrG_000142900"/>
</dbReference>
<dbReference type="OrthoDB" id="128867at2759"/>
<dbReference type="Proteomes" id="UP000492820">
    <property type="component" value="Unassembled WGS sequence"/>
</dbReference>
<proteinExistence type="predicted"/>
<sequence length="204" mass="22615">MPHVSLSSYHSQPAFTAVGSAAYLLNTRKQDAYVAVGKAFSLLSFTSAKSELELIRFGGADASDIAHLQCLLSPNNERSGVIVGRVDGSVELWEDRQPKSAAVVYKESKGALESSMPPRPVVDYPSHSFVATTMRECNSIGIWHLQTGELVNLFEWSEWSTDELFVSGPPQLVMRTQWTHEEGKPSFEGPVLMAIHKNYADFFY</sequence>
<reference evidence="1" key="2">
    <citation type="submission" date="2014-06" db="EMBL/GenBank/DDBJ databases">
        <authorList>
            <person name="Aslett M."/>
        </authorList>
    </citation>
    <scope>NUCLEOTIDE SEQUENCE</scope>
</reference>
<accession>A0A068WVW9</accession>
<gene>
    <name evidence="1" type="ORF">EgrG_000142900</name>
</gene>
<organism evidence="1">
    <name type="scientific">Echinococcus granulosus</name>
    <name type="common">Hydatid tapeworm</name>
    <dbReference type="NCBI Taxonomy" id="6210"/>
    <lineage>
        <taxon>Eukaryota</taxon>
        <taxon>Metazoa</taxon>
        <taxon>Spiralia</taxon>
        <taxon>Lophotrochozoa</taxon>
        <taxon>Platyhelminthes</taxon>
        <taxon>Cestoda</taxon>
        <taxon>Eucestoda</taxon>
        <taxon>Cyclophyllidea</taxon>
        <taxon>Taeniidae</taxon>
        <taxon>Echinococcus</taxon>
        <taxon>Echinococcus granulosus group</taxon>
    </lineage>
</organism>
<dbReference type="EMBL" id="LK028596">
    <property type="protein sequence ID" value="CDS23985.1"/>
    <property type="molecule type" value="Genomic_DNA"/>
</dbReference>
<dbReference type="AlphaFoldDB" id="A0A068WVW9"/>
<protein>
    <submittedName>
        <fullName evidence="3">WD_REPEATS_REGION domain-containing protein</fullName>
    </submittedName>
</protein>
<reference evidence="3" key="3">
    <citation type="submission" date="2020-10" db="UniProtKB">
        <authorList>
            <consortium name="WormBaseParasite"/>
        </authorList>
    </citation>
    <scope>IDENTIFICATION</scope>
</reference>
<evidence type="ECO:0000313" key="2">
    <source>
        <dbReference type="Proteomes" id="UP000492820"/>
    </source>
</evidence>
<evidence type="ECO:0000313" key="3">
    <source>
        <dbReference type="WBParaSite" id="EgrG_000142900"/>
    </source>
</evidence>
<evidence type="ECO:0000313" key="1">
    <source>
        <dbReference type="EMBL" id="CDS23985.1"/>
    </source>
</evidence>